<evidence type="ECO:0000256" key="5">
    <source>
        <dbReference type="ARBA" id="ARBA00023136"/>
    </source>
</evidence>
<dbReference type="STRING" id="1044.EH31_15755"/>
<evidence type="ECO:0000313" key="8">
    <source>
        <dbReference type="EMBL" id="KEO88886.1"/>
    </source>
</evidence>
<dbReference type="Pfam" id="PF04138">
    <property type="entry name" value="GtrA_DPMS_TM"/>
    <property type="match status" value="1"/>
</dbReference>
<dbReference type="PANTHER" id="PTHR38459:SF1">
    <property type="entry name" value="PROPHAGE BACTOPRENOL-LINKED GLUCOSE TRANSLOCASE HOMOLOG"/>
    <property type="match status" value="1"/>
</dbReference>
<dbReference type="InterPro" id="IPR007267">
    <property type="entry name" value="GtrA_DPMS_TM"/>
</dbReference>
<dbReference type="AlphaFoldDB" id="A0A074M301"/>
<comment type="caution">
    <text evidence="8">The sequence shown here is derived from an EMBL/GenBank/DDBJ whole genome shotgun (WGS) entry which is preliminary data.</text>
</comment>
<comment type="similarity">
    <text evidence="2">Belongs to the GtrA family.</text>
</comment>
<feature type="transmembrane region" description="Helical" evidence="6">
    <location>
        <begin position="84"/>
        <end position="104"/>
    </location>
</feature>
<accession>A0A074M301</accession>
<dbReference type="OrthoDB" id="7427719at2"/>
<evidence type="ECO:0000256" key="4">
    <source>
        <dbReference type="ARBA" id="ARBA00022989"/>
    </source>
</evidence>
<organism evidence="8 9">
    <name type="scientific">Erythrobacter longus</name>
    <dbReference type="NCBI Taxonomy" id="1044"/>
    <lineage>
        <taxon>Bacteria</taxon>
        <taxon>Pseudomonadati</taxon>
        <taxon>Pseudomonadota</taxon>
        <taxon>Alphaproteobacteria</taxon>
        <taxon>Sphingomonadales</taxon>
        <taxon>Erythrobacteraceae</taxon>
        <taxon>Erythrobacter/Porphyrobacter group</taxon>
        <taxon>Erythrobacter</taxon>
    </lineage>
</organism>
<keyword evidence="4 6" id="KW-1133">Transmembrane helix</keyword>
<evidence type="ECO:0000256" key="2">
    <source>
        <dbReference type="ARBA" id="ARBA00009399"/>
    </source>
</evidence>
<evidence type="ECO:0000313" key="9">
    <source>
        <dbReference type="Proteomes" id="UP000027647"/>
    </source>
</evidence>
<evidence type="ECO:0000256" key="1">
    <source>
        <dbReference type="ARBA" id="ARBA00004141"/>
    </source>
</evidence>
<reference evidence="8 9" key="1">
    <citation type="submission" date="2014-04" db="EMBL/GenBank/DDBJ databases">
        <title>A comprehensive comparison of genomes of Erythrobacter spp. strains.</title>
        <authorList>
            <person name="Zheng Q."/>
        </authorList>
    </citation>
    <scope>NUCLEOTIDE SEQUENCE [LARGE SCALE GENOMIC DNA]</scope>
    <source>
        <strain evidence="8 9">DSM 6997</strain>
    </source>
</reference>
<feature type="transmembrane region" description="Helical" evidence="6">
    <location>
        <begin position="43"/>
        <end position="63"/>
    </location>
</feature>
<sequence>MNRLAPLLAKFSDARFVRYLLASVGALAVDFGSFLALMAMGVMAAPASAIGYSFGILAHWLMSSRAVFQDRVAASGTARSRQKALFVISALVGLALTTAIVGIGDWSGIDPRAAKLAAIGVSFFVTWLIRAKIVFREDTSLHQSA</sequence>
<keyword evidence="3 6" id="KW-0812">Transmembrane</keyword>
<dbReference type="EMBL" id="JMIW01000007">
    <property type="protein sequence ID" value="KEO88886.1"/>
    <property type="molecule type" value="Genomic_DNA"/>
</dbReference>
<feature type="transmembrane region" description="Helical" evidence="6">
    <location>
        <begin position="16"/>
        <end position="37"/>
    </location>
</feature>
<comment type="subcellular location">
    <subcellularLocation>
        <location evidence="1">Membrane</location>
        <topology evidence="1">Multi-pass membrane protein</topology>
    </subcellularLocation>
</comment>
<dbReference type="eggNOG" id="COG2246">
    <property type="taxonomic scope" value="Bacteria"/>
</dbReference>
<keyword evidence="9" id="KW-1185">Reference proteome</keyword>
<evidence type="ECO:0000256" key="3">
    <source>
        <dbReference type="ARBA" id="ARBA00022692"/>
    </source>
</evidence>
<dbReference type="Proteomes" id="UP000027647">
    <property type="component" value="Unassembled WGS sequence"/>
</dbReference>
<feature type="transmembrane region" description="Helical" evidence="6">
    <location>
        <begin position="116"/>
        <end position="135"/>
    </location>
</feature>
<feature type="domain" description="GtrA/DPMS transmembrane" evidence="7">
    <location>
        <begin position="18"/>
        <end position="135"/>
    </location>
</feature>
<proteinExistence type="inferred from homology"/>
<gene>
    <name evidence="8" type="ORF">EH31_15755</name>
</gene>
<dbReference type="RefSeq" id="WP_034961721.1">
    <property type="nucleotide sequence ID" value="NZ_JMIW01000007.1"/>
</dbReference>
<dbReference type="InterPro" id="IPR051401">
    <property type="entry name" value="GtrA_CellWall_Glycosyl"/>
</dbReference>
<name>A0A074M301_ERYLO</name>
<dbReference type="PANTHER" id="PTHR38459">
    <property type="entry name" value="PROPHAGE BACTOPRENOL-LINKED GLUCOSE TRANSLOCASE HOMOLOG"/>
    <property type="match status" value="1"/>
</dbReference>
<dbReference type="GO" id="GO:0005886">
    <property type="term" value="C:plasma membrane"/>
    <property type="evidence" value="ECO:0007669"/>
    <property type="project" value="TreeGrafter"/>
</dbReference>
<protein>
    <submittedName>
        <fullName evidence="8">Polysaccharide biosynthesis protein GtrA</fullName>
    </submittedName>
</protein>
<keyword evidence="5 6" id="KW-0472">Membrane</keyword>
<evidence type="ECO:0000256" key="6">
    <source>
        <dbReference type="SAM" id="Phobius"/>
    </source>
</evidence>
<evidence type="ECO:0000259" key="7">
    <source>
        <dbReference type="Pfam" id="PF04138"/>
    </source>
</evidence>
<dbReference type="GO" id="GO:0000271">
    <property type="term" value="P:polysaccharide biosynthetic process"/>
    <property type="evidence" value="ECO:0007669"/>
    <property type="project" value="InterPro"/>
</dbReference>